<dbReference type="Proteomes" id="UP000120576">
    <property type="component" value="Genome"/>
</dbReference>
<dbReference type="KEGG" id="vg:5179460"/>
<dbReference type="GeneID" id="5179460"/>
<evidence type="ECO:0000313" key="1">
    <source>
        <dbReference type="EMBL" id="ABG25705.1"/>
    </source>
</evidence>
<dbReference type="EMBL" id="DQ665652">
    <property type="protein sequence ID" value="ABG25705.1"/>
    <property type="molecule type" value="Genomic_DNA"/>
</dbReference>
<accession>Q14VZ8</accession>
<reference evidence="1 2" key="1">
    <citation type="journal article" date="2006" name="J. Gen. Virol.">
        <title>Genome sequences of two frog herpesviruses.</title>
        <authorList>
            <person name="Davison A.J."/>
            <person name="Cunningham C."/>
            <person name="Sauerbier W."/>
            <person name="McKinnell R.G."/>
        </authorList>
    </citation>
    <scope>NUCLEOTIDE SEQUENCE [LARGE SCALE GENOMIC DNA]</scope>
    <source>
        <strain evidence="1">ATCC VR-568</strain>
    </source>
</reference>
<dbReference type="RefSeq" id="YP_656616.1">
    <property type="nucleotide sequence ID" value="NC_008210.1"/>
</dbReference>
<proteinExistence type="predicted"/>
<name>Q14VZ8_9VIRU</name>
<keyword evidence="2" id="KW-1185">Reference proteome</keyword>
<protein>
    <submittedName>
        <fullName evidence="1">ORF108</fullName>
    </submittedName>
</protein>
<evidence type="ECO:0000313" key="2">
    <source>
        <dbReference type="Proteomes" id="UP000120576"/>
    </source>
</evidence>
<sequence length="167" mass="18670">MASDSRSAISTLEEDLSTQVKCAKVSDEDLYGSYLREIRNYFKSNLQSSAFRELYDVEDACPDRLLDSFACAARDTYRRVLENIAALEAEFSNGAVEHHSYEDMVTFLKGEEGERDFSKNTTGTLVVLKNGEKIVVGPVKGRNNMSVTAKEVIYYAKLLSLKARSGE</sequence>
<organism evidence="1 2">
    <name type="scientific">Ranid herpesvirus 2</name>
    <dbReference type="NCBI Taxonomy" id="389214"/>
    <lineage>
        <taxon>Viruses</taxon>
        <taxon>Duplodnaviria</taxon>
        <taxon>Heunggongvirae</taxon>
        <taxon>Peploviricota</taxon>
        <taxon>Herviviricetes</taxon>
        <taxon>Herpesvirales</taxon>
        <taxon>Alloherpesviridae</taxon>
        <taxon>Batravirus</taxon>
        <taxon>Batravirus ranidallo2</taxon>
    </lineage>
</organism>